<evidence type="ECO:0000313" key="1">
    <source>
        <dbReference type="EMBL" id="VFJ55497.1"/>
    </source>
</evidence>
<dbReference type="SUPFAM" id="SSF88723">
    <property type="entry name" value="PIN domain-like"/>
    <property type="match status" value="1"/>
</dbReference>
<protein>
    <recommendedName>
        <fullName evidence="2">PIN domain-containing protein</fullName>
    </recommendedName>
</protein>
<reference evidence="1" key="1">
    <citation type="submission" date="2019-02" db="EMBL/GenBank/DDBJ databases">
        <authorList>
            <person name="Gruber-Vodicka R. H."/>
            <person name="Seah K. B. B."/>
        </authorList>
    </citation>
    <scope>NUCLEOTIDE SEQUENCE</scope>
    <source>
        <strain evidence="1">BECK_DK161</strain>
    </source>
</reference>
<accession>A0A450SNK7</accession>
<proteinExistence type="predicted"/>
<dbReference type="InterPro" id="IPR029060">
    <property type="entry name" value="PIN-like_dom_sf"/>
</dbReference>
<evidence type="ECO:0008006" key="2">
    <source>
        <dbReference type="Google" id="ProtNLM"/>
    </source>
</evidence>
<dbReference type="AlphaFoldDB" id="A0A450SNK7"/>
<organism evidence="1">
    <name type="scientific">Candidatus Kentrum sp. DK</name>
    <dbReference type="NCBI Taxonomy" id="2126562"/>
    <lineage>
        <taxon>Bacteria</taxon>
        <taxon>Pseudomonadati</taxon>
        <taxon>Pseudomonadota</taxon>
        <taxon>Gammaproteobacteria</taxon>
        <taxon>Candidatus Kentrum</taxon>
    </lineage>
</organism>
<sequence length="108" mass="12522">MKKLRVYLDTSVIGGCFDTEFSEWSEVLMDDFRSGRYLAVVSDVVEKEIEAAPDFVRDLYTEILELPAEIVRVDEDALLLVERYMEQHVLTQRFMDDMLHIALGACRT</sequence>
<dbReference type="EMBL" id="CAADEY010000049">
    <property type="protein sequence ID" value="VFJ55497.1"/>
    <property type="molecule type" value="Genomic_DNA"/>
</dbReference>
<name>A0A450SNK7_9GAMM</name>
<gene>
    <name evidence="1" type="ORF">BECKDK2373C_GA0170839_10496</name>
</gene>